<dbReference type="EMBL" id="CP002198">
    <property type="protein sequence ID" value="ADN12518.1"/>
    <property type="molecule type" value="Genomic_DNA"/>
</dbReference>
<proteinExistence type="predicted"/>
<name>E0U7D1_GLOV7</name>
<dbReference type="RefSeq" id="WP_013320628.1">
    <property type="nucleotide sequence ID" value="NC_014501.1"/>
</dbReference>
<dbReference type="eggNOG" id="ENOG502ZZZ2">
    <property type="taxonomic scope" value="Bacteria"/>
</dbReference>
<feature type="transmembrane region" description="Helical" evidence="1">
    <location>
        <begin position="106"/>
        <end position="123"/>
    </location>
</feature>
<keyword evidence="3" id="KW-1185">Reference proteome</keyword>
<reference evidence="3" key="1">
    <citation type="journal article" date="2011" name="MBio">
        <title>Novel metabolic attributes of the genus Cyanothece, comprising a group of unicellular nitrogen-fixing Cyanobacteria.</title>
        <authorList>
            <person name="Bandyopadhyay A."/>
            <person name="Elvitigala T."/>
            <person name="Welsh E."/>
            <person name="Stockel J."/>
            <person name="Liberton M."/>
            <person name="Min H."/>
            <person name="Sherman L.A."/>
            <person name="Pakrasi H.B."/>
        </authorList>
    </citation>
    <scope>NUCLEOTIDE SEQUENCE [LARGE SCALE GENOMIC DNA]</scope>
    <source>
        <strain evidence="3">PCC 7822</strain>
    </source>
</reference>
<gene>
    <name evidence="2" type="ordered locus">Cyan7822_0475</name>
</gene>
<feature type="transmembrane region" description="Helical" evidence="1">
    <location>
        <begin position="83"/>
        <end position="100"/>
    </location>
</feature>
<protein>
    <submittedName>
        <fullName evidence="2">Uncharacterized protein</fullName>
    </submittedName>
</protein>
<keyword evidence="1" id="KW-0812">Transmembrane</keyword>
<dbReference type="AlphaFoldDB" id="E0U7D1"/>
<keyword evidence="1" id="KW-0472">Membrane</keyword>
<dbReference type="KEGG" id="cyj:Cyan7822_0475"/>
<accession>E0U7D1</accession>
<feature type="transmembrane region" description="Helical" evidence="1">
    <location>
        <begin position="135"/>
        <end position="158"/>
    </location>
</feature>
<dbReference type="Proteomes" id="UP000008206">
    <property type="component" value="Chromosome"/>
</dbReference>
<evidence type="ECO:0000256" key="1">
    <source>
        <dbReference type="SAM" id="Phobius"/>
    </source>
</evidence>
<dbReference type="STRING" id="497965.Cyan7822_0475"/>
<keyword evidence="1" id="KW-1133">Transmembrane helix</keyword>
<sequence length="161" mass="18575">MSTNISGLIPLLLRKSTILPALRIFVEISLFYGGLVLPHYMVISPEEIFLLSVAFGGQIALLICRFRFSDDDRAVWKLGKKSFFIPCAILFVLGWWLWRWWYLPKFLLKAGLTIFLVSTLLCLQHLERELTPEITIAFLSQAAFIPFPLFLSILFNFFSLL</sequence>
<feature type="transmembrane region" description="Helical" evidence="1">
    <location>
        <begin position="21"/>
        <end position="42"/>
    </location>
</feature>
<feature type="transmembrane region" description="Helical" evidence="1">
    <location>
        <begin position="48"/>
        <end position="68"/>
    </location>
</feature>
<dbReference type="OrthoDB" id="429796at2"/>
<evidence type="ECO:0000313" key="2">
    <source>
        <dbReference type="EMBL" id="ADN12518.1"/>
    </source>
</evidence>
<dbReference type="HOGENOM" id="CLU_1640955_0_0_3"/>
<organism evidence="2 3">
    <name type="scientific">Gloeothece verrucosa (strain PCC 7822)</name>
    <name type="common">Cyanothece sp. (strain PCC 7822)</name>
    <dbReference type="NCBI Taxonomy" id="497965"/>
    <lineage>
        <taxon>Bacteria</taxon>
        <taxon>Bacillati</taxon>
        <taxon>Cyanobacteriota</taxon>
        <taxon>Cyanophyceae</taxon>
        <taxon>Oscillatoriophycideae</taxon>
        <taxon>Chroococcales</taxon>
        <taxon>Aphanothecaceae</taxon>
        <taxon>Gloeothece</taxon>
        <taxon>Gloeothece verrucosa</taxon>
    </lineage>
</organism>
<evidence type="ECO:0000313" key="3">
    <source>
        <dbReference type="Proteomes" id="UP000008206"/>
    </source>
</evidence>